<protein>
    <submittedName>
        <fullName evidence="1">Uncharacterized protein</fullName>
    </submittedName>
</protein>
<dbReference type="AlphaFoldDB" id="A0A6C0LYY3"/>
<reference evidence="1" key="1">
    <citation type="journal article" date="2020" name="Nature">
        <title>Giant virus diversity and host interactions through global metagenomics.</title>
        <authorList>
            <person name="Schulz F."/>
            <person name="Roux S."/>
            <person name="Paez-Espino D."/>
            <person name="Jungbluth S."/>
            <person name="Walsh D.A."/>
            <person name="Denef V.J."/>
            <person name="McMahon K.D."/>
            <person name="Konstantinidis K.T."/>
            <person name="Eloe-Fadrosh E.A."/>
            <person name="Kyrpides N.C."/>
            <person name="Woyke T."/>
        </authorList>
    </citation>
    <scope>NUCLEOTIDE SEQUENCE</scope>
    <source>
        <strain evidence="1">GVMAG-S-1029409-49</strain>
    </source>
</reference>
<proteinExistence type="predicted"/>
<sequence length="259" mass="29750">MGTIQIHEFDITKMPRSCTWFVIGPPGTGKSRFIADMAYYTKHIYPVARVFSETEDSNTFFGGGGSGGIFPPLFVSEDYSEEAERNHVLRQKLCKQDSDCENGSALNILDDCSKDPKIYRSILVQNLFKNGSRHWDQLCMVGLQYAIDVMPVIRKCVSYVALLREAEVNEREKLYKNFGGLAGSFKNFCDLMDQLTDDHTALIINKRSQSNDPAECFFYYKAEIHEDDNGKPNWKFGCNEYWEWSKKRYNKGYQGRVIA</sequence>
<name>A0A6C0LYY3_9ZZZZ</name>
<evidence type="ECO:0000313" key="1">
    <source>
        <dbReference type="EMBL" id="QHU35600.1"/>
    </source>
</evidence>
<organism evidence="1">
    <name type="scientific">viral metagenome</name>
    <dbReference type="NCBI Taxonomy" id="1070528"/>
    <lineage>
        <taxon>unclassified sequences</taxon>
        <taxon>metagenomes</taxon>
        <taxon>organismal metagenomes</taxon>
    </lineage>
</organism>
<dbReference type="EMBL" id="MN740609">
    <property type="protein sequence ID" value="QHU35600.1"/>
    <property type="molecule type" value="Genomic_DNA"/>
</dbReference>
<accession>A0A6C0LYY3</accession>